<dbReference type="EMBL" id="AZDZ01000002">
    <property type="protein sequence ID" value="KRK80811.1"/>
    <property type="molecule type" value="Genomic_DNA"/>
</dbReference>
<feature type="transmembrane region" description="Helical" evidence="1">
    <location>
        <begin position="124"/>
        <end position="142"/>
    </location>
</feature>
<evidence type="ECO:0000256" key="1">
    <source>
        <dbReference type="SAM" id="Phobius"/>
    </source>
</evidence>
<name>A0A0R1KBQ5_9LACO</name>
<keyword evidence="1" id="KW-1133">Transmembrane helix</keyword>
<organism evidence="2 3">
    <name type="scientific">Companilactobacillus nodensis DSM 19682 = JCM 14932 = NBRC 107160</name>
    <dbReference type="NCBI Taxonomy" id="1423775"/>
    <lineage>
        <taxon>Bacteria</taxon>
        <taxon>Bacillati</taxon>
        <taxon>Bacillota</taxon>
        <taxon>Bacilli</taxon>
        <taxon>Lactobacillales</taxon>
        <taxon>Lactobacillaceae</taxon>
        <taxon>Companilactobacillus</taxon>
    </lineage>
</organism>
<dbReference type="GO" id="GO:0016020">
    <property type="term" value="C:membrane"/>
    <property type="evidence" value="ECO:0007669"/>
    <property type="project" value="TreeGrafter"/>
</dbReference>
<dbReference type="RefSeq" id="WP_235808355.1">
    <property type="nucleotide sequence ID" value="NZ_BCWC01000003.1"/>
</dbReference>
<reference evidence="2 3" key="1">
    <citation type="journal article" date="2015" name="Genome Announc.">
        <title>Expanding the biotechnology potential of lactobacilli through comparative genomics of 213 strains and associated genera.</title>
        <authorList>
            <person name="Sun Z."/>
            <person name="Harris H.M."/>
            <person name="McCann A."/>
            <person name="Guo C."/>
            <person name="Argimon S."/>
            <person name="Zhang W."/>
            <person name="Yang X."/>
            <person name="Jeffery I.B."/>
            <person name="Cooney J.C."/>
            <person name="Kagawa T.F."/>
            <person name="Liu W."/>
            <person name="Song Y."/>
            <person name="Salvetti E."/>
            <person name="Wrobel A."/>
            <person name="Rasinkangas P."/>
            <person name="Parkhill J."/>
            <person name="Rea M.C."/>
            <person name="O'Sullivan O."/>
            <person name="Ritari J."/>
            <person name="Douillard F.P."/>
            <person name="Paul Ross R."/>
            <person name="Yang R."/>
            <person name="Briner A.E."/>
            <person name="Felis G.E."/>
            <person name="de Vos W.M."/>
            <person name="Barrangou R."/>
            <person name="Klaenhammer T.R."/>
            <person name="Caufield P.W."/>
            <person name="Cui Y."/>
            <person name="Zhang H."/>
            <person name="O'Toole P.W."/>
        </authorList>
    </citation>
    <scope>NUCLEOTIDE SEQUENCE [LARGE SCALE GENOMIC DNA]</scope>
    <source>
        <strain evidence="2 3">DSM 19682</strain>
    </source>
</reference>
<feature type="transmembrane region" description="Helical" evidence="1">
    <location>
        <begin position="6"/>
        <end position="24"/>
    </location>
</feature>
<dbReference type="Gene3D" id="1.20.120.1630">
    <property type="match status" value="1"/>
</dbReference>
<dbReference type="PATRIC" id="fig|1423775.4.peg.972"/>
<sequence>MTINVSLLILVTFIRLNCMMFIWLPRGIGWKEAIGNSLAFGLYYLVFPILAIWGNLTWIWLGWLLFIIGSGINSTSELLRKPFKSNPANKGKLYTGGLFKYAVHINYFGDVLWVLGFALVTGNWWSLLIPLMLLCMFVFSYIPNADKYLIQHYGHDFVEYNKKTKSLIPFIW</sequence>
<evidence type="ECO:0000313" key="3">
    <source>
        <dbReference type="Proteomes" id="UP000051248"/>
    </source>
</evidence>
<evidence type="ECO:0000313" key="2">
    <source>
        <dbReference type="EMBL" id="KRK80811.1"/>
    </source>
</evidence>
<keyword evidence="1" id="KW-0812">Transmembrane</keyword>
<dbReference type="PANTHER" id="PTHR32251:SF15">
    <property type="entry name" value="3-OXO-5-ALPHA-STEROID 4-DEHYDROGENASE (DUF1295)"/>
    <property type="match status" value="1"/>
</dbReference>
<dbReference type="Proteomes" id="UP000051248">
    <property type="component" value="Unassembled WGS sequence"/>
</dbReference>
<dbReference type="InterPro" id="IPR010721">
    <property type="entry name" value="UstE-like"/>
</dbReference>
<dbReference type="PANTHER" id="PTHR32251">
    <property type="entry name" value="3-OXO-5-ALPHA-STEROID 4-DEHYDROGENASE"/>
    <property type="match status" value="1"/>
</dbReference>
<keyword evidence="3" id="KW-1185">Reference proteome</keyword>
<gene>
    <name evidence="2" type="ORF">FD03_GL000945</name>
</gene>
<dbReference type="eggNOG" id="COG3752">
    <property type="taxonomic scope" value="Bacteria"/>
</dbReference>
<dbReference type="STRING" id="1423775.FD03_GL000945"/>
<feature type="transmembrane region" description="Helical" evidence="1">
    <location>
        <begin position="99"/>
        <end position="118"/>
    </location>
</feature>
<accession>A0A0R1KBQ5</accession>
<comment type="caution">
    <text evidence="2">The sequence shown here is derived from an EMBL/GenBank/DDBJ whole genome shotgun (WGS) entry which is preliminary data.</text>
</comment>
<dbReference type="PROSITE" id="PS50244">
    <property type="entry name" value="S5A_REDUCTASE"/>
    <property type="match status" value="1"/>
</dbReference>
<dbReference type="Pfam" id="PF06966">
    <property type="entry name" value="DUF1295"/>
    <property type="match status" value="1"/>
</dbReference>
<dbReference type="AlphaFoldDB" id="A0A0R1KBQ5"/>
<keyword evidence="1" id="KW-0472">Membrane</keyword>
<protein>
    <submittedName>
        <fullName evidence="2">Uncharacterized protein</fullName>
    </submittedName>
</protein>
<proteinExistence type="predicted"/>